<keyword evidence="6" id="KW-1185">Reference proteome</keyword>
<evidence type="ECO:0000256" key="3">
    <source>
        <dbReference type="ARBA" id="ARBA00022750"/>
    </source>
</evidence>
<evidence type="ECO:0000256" key="1">
    <source>
        <dbReference type="ARBA" id="ARBA00006814"/>
    </source>
</evidence>
<dbReference type="RefSeq" id="WP_173764628.1">
    <property type="nucleotide sequence ID" value="NZ_CP048836.1"/>
</dbReference>
<keyword evidence="4" id="KW-0378">Hydrolase</keyword>
<dbReference type="EMBL" id="CP048836">
    <property type="protein sequence ID" value="QID17464.1"/>
    <property type="molecule type" value="Genomic_DNA"/>
</dbReference>
<dbReference type="PANTHER" id="PTHR30302">
    <property type="entry name" value="HYDROGENASE 1 MATURATION PROTEASE"/>
    <property type="match status" value="1"/>
</dbReference>
<dbReference type="KEGG" id="azq:G3580_07285"/>
<organism evidence="5 6">
    <name type="scientific">Nitrogeniibacter mangrovi</name>
    <dbReference type="NCBI Taxonomy" id="2016596"/>
    <lineage>
        <taxon>Bacteria</taxon>
        <taxon>Pseudomonadati</taxon>
        <taxon>Pseudomonadota</taxon>
        <taxon>Betaproteobacteria</taxon>
        <taxon>Rhodocyclales</taxon>
        <taxon>Zoogloeaceae</taxon>
        <taxon>Nitrogeniibacter</taxon>
    </lineage>
</organism>
<dbReference type="PRINTS" id="PR00446">
    <property type="entry name" value="HYDRGNUPTAKE"/>
</dbReference>
<keyword evidence="3" id="KW-0064">Aspartyl protease</keyword>
<dbReference type="SUPFAM" id="SSF53163">
    <property type="entry name" value="HybD-like"/>
    <property type="match status" value="1"/>
</dbReference>
<gene>
    <name evidence="5" type="ORF">G3580_07285</name>
</gene>
<dbReference type="Pfam" id="PF01750">
    <property type="entry name" value="HycI"/>
    <property type="match status" value="1"/>
</dbReference>
<reference evidence="5 6" key="1">
    <citation type="submission" date="2020-02" db="EMBL/GenBank/DDBJ databases">
        <title>Nitrogenibacter mangrovi gen. nov., sp. nov. isolated from mangrove sediment, a denitrifying betaproteobacterium.</title>
        <authorList>
            <person name="Liao H."/>
            <person name="Tian Y."/>
        </authorList>
    </citation>
    <scope>NUCLEOTIDE SEQUENCE [LARGE SCALE GENOMIC DNA]</scope>
    <source>
        <strain evidence="5 6">M9-3-2</strain>
    </source>
</reference>
<evidence type="ECO:0000256" key="4">
    <source>
        <dbReference type="ARBA" id="ARBA00022801"/>
    </source>
</evidence>
<sequence length="152" mass="15663">MASEPIHIVCVGNALHGDDGLGEAVWERLSATALPAHVRLHHAPFMGPAAVSCFEHCARVIVVDALSGFGAPGSVHSLRGDDVAAESSVLGHGAGLGQWLAQLPLWLDAVPAVEVVGVEMARLQPFSPGLSAPVREALPAVCARVLARMADG</sequence>
<accession>A0A6C1B5F6</accession>
<dbReference type="Gene3D" id="3.40.50.1450">
    <property type="entry name" value="HybD-like"/>
    <property type="match status" value="1"/>
</dbReference>
<dbReference type="AlphaFoldDB" id="A0A6C1B5F6"/>
<dbReference type="Proteomes" id="UP000501991">
    <property type="component" value="Chromosome"/>
</dbReference>
<dbReference type="GO" id="GO:0016485">
    <property type="term" value="P:protein processing"/>
    <property type="evidence" value="ECO:0007669"/>
    <property type="project" value="TreeGrafter"/>
</dbReference>
<proteinExistence type="inferred from homology"/>
<dbReference type="GO" id="GO:0004190">
    <property type="term" value="F:aspartic-type endopeptidase activity"/>
    <property type="evidence" value="ECO:0007669"/>
    <property type="project" value="UniProtKB-KW"/>
</dbReference>
<keyword evidence="2 5" id="KW-0645">Protease</keyword>
<evidence type="ECO:0000313" key="6">
    <source>
        <dbReference type="Proteomes" id="UP000501991"/>
    </source>
</evidence>
<dbReference type="PANTHER" id="PTHR30302:SF1">
    <property type="entry name" value="HYDROGENASE 2 MATURATION PROTEASE"/>
    <property type="match status" value="1"/>
</dbReference>
<dbReference type="NCBIfam" id="TIGR00072">
    <property type="entry name" value="hydrog_prot"/>
    <property type="match status" value="1"/>
</dbReference>
<dbReference type="InterPro" id="IPR023430">
    <property type="entry name" value="Pept_HybD-like_dom_sf"/>
</dbReference>
<evidence type="ECO:0000256" key="2">
    <source>
        <dbReference type="ARBA" id="ARBA00022670"/>
    </source>
</evidence>
<protein>
    <submittedName>
        <fullName evidence="5">Hydrogenase maturation protease</fullName>
    </submittedName>
</protein>
<dbReference type="InterPro" id="IPR000671">
    <property type="entry name" value="Peptidase_A31"/>
</dbReference>
<dbReference type="GO" id="GO:0008047">
    <property type="term" value="F:enzyme activator activity"/>
    <property type="evidence" value="ECO:0007669"/>
    <property type="project" value="InterPro"/>
</dbReference>
<evidence type="ECO:0000313" key="5">
    <source>
        <dbReference type="EMBL" id="QID17464.1"/>
    </source>
</evidence>
<comment type="similarity">
    <text evidence="1">Belongs to the peptidase A31 family.</text>
</comment>
<dbReference type="CDD" id="cd00518">
    <property type="entry name" value="H2MP"/>
    <property type="match status" value="1"/>
</dbReference>
<name>A0A6C1B5F6_9RHOO</name>